<reference evidence="1" key="1">
    <citation type="journal article" date="2021" name="Proc. Natl. Acad. Sci. U.S.A.">
        <title>A Catalog of Tens of Thousands of Viruses from Human Metagenomes Reveals Hidden Associations with Chronic Diseases.</title>
        <authorList>
            <person name="Tisza M.J."/>
            <person name="Buck C.B."/>
        </authorList>
    </citation>
    <scope>NUCLEOTIDE SEQUENCE</scope>
    <source>
        <strain evidence="1">CtVif31</strain>
    </source>
</reference>
<organism evidence="1">
    <name type="scientific">Siphoviridae sp. ctVif31</name>
    <dbReference type="NCBI Taxonomy" id="2825532"/>
    <lineage>
        <taxon>Viruses</taxon>
        <taxon>Duplodnaviria</taxon>
        <taxon>Heunggongvirae</taxon>
        <taxon>Uroviricota</taxon>
        <taxon>Caudoviricetes</taxon>
    </lineage>
</organism>
<name>A0A8S5Q2K1_9CAUD</name>
<accession>A0A8S5Q2K1</accession>
<proteinExistence type="predicted"/>
<dbReference type="EMBL" id="BK015567">
    <property type="protein sequence ID" value="DAE13559.1"/>
    <property type="molecule type" value="Genomic_DNA"/>
</dbReference>
<protein>
    <submittedName>
        <fullName evidence="1">Uncharacterized protein</fullName>
    </submittedName>
</protein>
<sequence length="68" mass="7593">MSQIKKLTSFMKLSTGEGDRIAFTYSTIDTESGKVLSQNEKGNFLIFDEGLSANVKAIENYINKNQLN</sequence>
<evidence type="ECO:0000313" key="1">
    <source>
        <dbReference type="EMBL" id="DAE13559.1"/>
    </source>
</evidence>